<sequence>EYSCNYLLKTGVVCGQTCYWPEGCFEHWKAKKTKRAMVQEFGNQIA</sequence>
<dbReference type="Proteomes" id="UP000789860">
    <property type="component" value="Unassembled WGS sequence"/>
</dbReference>
<dbReference type="EMBL" id="CAJVPM010041076">
    <property type="protein sequence ID" value="CAG8705164.1"/>
    <property type="molecule type" value="Genomic_DNA"/>
</dbReference>
<name>A0ACA9PJA6_9GLOM</name>
<proteinExistence type="predicted"/>
<reference evidence="1" key="1">
    <citation type="submission" date="2021-06" db="EMBL/GenBank/DDBJ databases">
        <authorList>
            <person name="Kallberg Y."/>
            <person name="Tangrot J."/>
            <person name="Rosling A."/>
        </authorList>
    </citation>
    <scope>NUCLEOTIDE SEQUENCE</scope>
    <source>
        <strain evidence="1">AU212A</strain>
    </source>
</reference>
<protein>
    <submittedName>
        <fullName evidence="1">8054_t:CDS:1</fullName>
    </submittedName>
</protein>
<evidence type="ECO:0000313" key="2">
    <source>
        <dbReference type="Proteomes" id="UP000789860"/>
    </source>
</evidence>
<comment type="caution">
    <text evidence="1">The sequence shown here is derived from an EMBL/GenBank/DDBJ whole genome shotgun (WGS) entry which is preliminary data.</text>
</comment>
<evidence type="ECO:0000313" key="1">
    <source>
        <dbReference type="EMBL" id="CAG8705164.1"/>
    </source>
</evidence>
<gene>
    <name evidence="1" type="ORF">SCALOS_LOCUS10648</name>
</gene>
<keyword evidence="2" id="KW-1185">Reference proteome</keyword>
<organism evidence="1 2">
    <name type="scientific">Scutellospora calospora</name>
    <dbReference type="NCBI Taxonomy" id="85575"/>
    <lineage>
        <taxon>Eukaryota</taxon>
        <taxon>Fungi</taxon>
        <taxon>Fungi incertae sedis</taxon>
        <taxon>Mucoromycota</taxon>
        <taxon>Glomeromycotina</taxon>
        <taxon>Glomeromycetes</taxon>
        <taxon>Diversisporales</taxon>
        <taxon>Gigasporaceae</taxon>
        <taxon>Scutellospora</taxon>
    </lineage>
</organism>
<feature type="non-terminal residue" evidence="1">
    <location>
        <position position="1"/>
    </location>
</feature>
<accession>A0ACA9PJA6</accession>